<evidence type="ECO:0000313" key="4">
    <source>
        <dbReference type="Proteomes" id="UP001328107"/>
    </source>
</evidence>
<keyword evidence="1" id="KW-0472">Membrane</keyword>
<feature type="chain" id="PRO_5042883007" evidence="2">
    <location>
        <begin position="17"/>
        <end position="156"/>
    </location>
</feature>
<sequence length="156" mass="17000">MARIIIALSLLPAIFSLKCNHSAGVSDIVYDERGVATGSNNIDPVGMGVYDCDTALDRCVIFTSMMIDDYMKLDVAAKDSKMTNYIKDHNGKVYGKTCMSQKDCYRIQAQKADVCTGAFKEGTVPCYCTTDTCTGSGAGLSIILPVFFVLTYYVSY</sequence>
<feature type="signal peptide" evidence="2">
    <location>
        <begin position="1"/>
        <end position="16"/>
    </location>
</feature>
<name>A0AAN4Z6Y4_9BILA</name>
<gene>
    <name evidence="3" type="ORF">PMAYCL1PPCAC_04659</name>
</gene>
<keyword evidence="1" id="KW-1133">Transmembrane helix</keyword>
<dbReference type="Proteomes" id="UP001328107">
    <property type="component" value="Unassembled WGS sequence"/>
</dbReference>
<evidence type="ECO:0000256" key="2">
    <source>
        <dbReference type="SAM" id="SignalP"/>
    </source>
</evidence>
<proteinExistence type="predicted"/>
<evidence type="ECO:0000313" key="3">
    <source>
        <dbReference type="EMBL" id="GMR34464.1"/>
    </source>
</evidence>
<keyword evidence="4" id="KW-1185">Reference proteome</keyword>
<protein>
    <submittedName>
        <fullName evidence="3">Uncharacterized protein</fullName>
    </submittedName>
</protein>
<accession>A0AAN4Z6Y4</accession>
<keyword evidence="2" id="KW-0732">Signal</keyword>
<comment type="caution">
    <text evidence="3">The sequence shown here is derived from an EMBL/GenBank/DDBJ whole genome shotgun (WGS) entry which is preliminary data.</text>
</comment>
<dbReference type="AlphaFoldDB" id="A0AAN4Z6Y4"/>
<dbReference type="EMBL" id="BTRK01000002">
    <property type="protein sequence ID" value="GMR34464.1"/>
    <property type="molecule type" value="Genomic_DNA"/>
</dbReference>
<evidence type="ECO:0000256" key="1">
    <source>
        <dbReference type="SAM" id="Phobius"/>
    </source>
</evidence>
<feature type="transmembrane region" description="Helical" evidence="1">
    <location>
        <begin position="135"/>
        <end position="154"/>
    </location>
</feature>
<reference evidence="4" key="1">
    <citation type="submission" date="2022-10" db="EMBL/GenBank/DDBJ databases">
        <title>Genome assembly of Pristionchus species.</title>
        <authorList>
            <person name="Yoshida K."/>
            <person name="Sommer R.J."/>
        </authorList>
    </citation>
    <scope>NUCLEOTIDE SEQUENCE [LARGE SCALE GENOMIC DNA]</scope>
    <source>
        <strain evidence="4">RS5460</strain>
    </source>
</reference>
<keyword evidence="1" id="KW-0812">Transmembrane</keyword>
<organism evidence="3 4">
    <name type="scientific">Pristionchus mayeri</name>
    <dbReference type="NCBI Taxonomy" id="1317129"/>
    <lineage>
        <taxon>Eukaryota</taxon>
        <taxon>Metazoa</taxon>
        <taxon>Ecdysozoa</taxon>
        <taxon>Nematoda</taxon>
        <taxon>Chromadorea</taxon>
        <taxon>Rhabditida</taxon>
        <taxon>Rhabditina</taxon>
        <taxon>Diplogasteromorpha</taxon>
        <taxon>Diplogasteroidea</taxon>
        <taxon>Neodiplogasteridae</taxon>
        <taxon>Pristionchus</taxon>
    </lineage>
</organism>